<keyword evidence="14" id="KW-0175">Coiled coil</keyword>
<dbReference type="CDD" id="cd15489">
    <property type="entry name" value="PHD_SF"/>
    <property type="match status" value="1"/>
</dbReference>
<keyword evidence="10" id="KW-0653">Protein transport</keyword>
<dbReference type="Proteomes" id="UP000324832">
    <property type="component" value="Unassembled WGS sequence"/>
</dbReference>
<dbReference type="GO" id="GO:0008139">
    <property type="term" value="F:nuclear localization sequence binding"/>
    <property type="evidence" value="ECO:0007669"/>
    <property type="project" value="TreeGrafter"/>
</dbReference>
<dbReference type="EMBL" id="FZQP02004934">
    <property type="protein sequence ID" value="VVD00736.1"/>
    <property type="molecule type" value="Genomic_DNA"/>
</dbReference>
<comment type="similarity">
    <text evidence="3">Belongs to the nucleoporin GLFG family.</text>
</comment>
<dbReference type="GO" id="GO:0051028">
    <property type="term" value="P:mRNA transport"/>
    <property type="evidence" value="ECO:0007669"/>
    <property type="project" value="UniProtKB-KW"/>
</dbReference>
<dbReference type="Pfam" id="PF21240">
    <property type="entry name" value="Nup98_GLEBS"/>
    <property type="match status" value="1"/>
</dbReference>
<dbReference type="SUPFAM" id="SSF57903">
    <property type="entry name" value="FYVE/PHD zinc finger"/>
    <property type="match status" value="1"/>
</dbReference>
<comment type="subcellular location">
    <subcellularLocation>
        <location evidence="2">Nucleus membrane</location>
        <topology evidence="2">Peripheral membrane protein</topology>
        <orientation evidence="2">Nucleoplasmic side</orientation>
    </subcellularLocation>
    <subcellularLocation>
        <location evidence="1">Nucleus</location>
        <location evidence="1">Nuclear pore complex</location>
    </subcellularLocation>
</comment>
<feature type="non-terminal residue" evidence="16">
    <location>
        <position position="488"/>
    </location>
</feature>
<keyword evidence="7" id="KW-0863">Zinc-finger</keyword>
<protein>
    <recommendedName>
        <fullName evidence="4">Nuclear pore complex protein Nup98-Nup96</fullName>
    </recommendedName>
</protein>
<evidence type="ECO:0000256" key="3">
    <source>
        <dbReference type="ARBA" id="ARBA00008926"/>
    </source>
</evidence>
<dbReference type="GO" id="GO:0034398">
    <property type="term" value="P:telomere tethering at nuclear periphery"/>
    <property type="evidence" value="ECO:0007669"/>
    <property type="project" value="TreeGrafter"/>
</dbReference>
<reference evidence="16 17" key="1">
    <citation type="submission" date="2017-07" db="EMBL/GenBank/DDBJ databases">
        <authorList>
            <person name="Talla V."/>
            <person name="Backstrom N."/>
        </authorList>
    </citation>
    <scope>NUCLEOTIDE SEQUENCE [LARGE SCALE GENOMIC DNA]</scope>
</reference>
<dbReference type="GO" id="GO:0000973">
    <property type="term" value="P:post-transcriptional tethering of RNA polymerase II gene DNA at nuclear periphery"/>
    <property type="evidence" value="ECO:0007669"/>
    <property type="project" value="TreeGrafter"/>
</dbReference>
<dbReference type="Gene3D" id="3.30.40.10">
    <property type="entry name" value="Zinc/RING finger domain, C3HC4 (zinc finger)"/>
    <property type="match status" value="1"/>
</dbReference>
<dbReference type="GO" id="GO:0006405">
    <property type="term" value="P:RNA export from nucleus"/>
    <property type="evidence" value="ECO:0007669"/>
    <property type="project" value="TreeGrafter"/>
</dbReference>
<evidence type="ECO:0000259" key="15">
    <source>
        <dbReference type="SMART" id="SM00249"/>
    </source>
</evidence>
<keyword evidence="17" id="KW-1185">Reference proteome</keyword>
<dbReference type="SMART" id="SM00249">
    <property type="entry name" value="PHD"/>
    <property type="match status" value="1"/>
</dbReference>
<dbReference type="Pfam" id="PF00628">
    <property type="entry name" value="PHD"/>
    <property type="match status" value="1"/>
</dbReference>
<organism evidence="16 17">
    <name type="scientific">Leptidea sinapis</name>
    <dbReference type="NCBI Taxonomy" id="189913"/>
    <lineage>
        <taxon>Eukaryota</taxon>
        <taxon>Metazoa</taxon>
        <taxon>Ecdysozoa</taxon>
        <taxon>Arthropoda</taxon>
        <taxon>Hexapoda</taxon>
        <taxon>Insecta</taxon>
        <taxon>Pterygota</taxon>
        <taxon>Neoptera</taxon>
        <taxon>Endopterygota</taxon>
        <taxon>Lepidoptera</taxon>
        <taxon>Glossata</taxon>
        <taxon>Ditrysia</taxon>
        <taxon>Papilionoidea</taxon>
        <taxon>Pieridae</taxon>
        <taxon>Dismorphiinae</taxon>
        <taxon>Leptidea</taxon>
    </lineage>
</organism>
<proteinExistence type="inferred from homology"/>
<dbReference type="GO" id="GO:0008270">
    <property type="term" value="F:zinc ion binding"/>
    <property type="evidence" value="ECO:0007669"/>
    <property type="project" value="UniProtKB-KW"/>
</dbReference>
<dbReference type="InterPro" id="IPR013083">
    <property type="entry name" value="Znf_RING/FYVE/PHD"/>
</dbReference>
<keyword evidence="13" id="KW-0539">Nucleus</keyword>
<dbReference type="PANTHER" id="PTHR23198:SF6">
    <property type="entry name" value="NUCLEAR PORE COMPLEX PROTEIN NUP98-NUP96"/>
    <property type="match status" value="1"/>
</dbReference>
<dbReference type="InterPro" id="IPR001965">
    <property type="entry name" value="Znf_PHD"/>
</dbReference>
<dbReference type="InterPro" id="IPR011011">
    <property type="entry name" value="Znf_FYVE_PHD"/>
</dbReference>
<dbReference type="Gene3D" id="1.10.10.2360">
    <property type="match status" value="1"/>
</dbReference>
<evidence type="ECO:0000256" key="10">
    <source>
        <dbReference type="ARBA" id="ARBA00022927"/>
    </source>
</evidence>
<keyword evidence="11" id="KW-0811">Translocation</keyword>
<evidence type="ECO:0000256" key="5">
    <source>
        <dbReference type="ARBA" id="ARBA00022448"/>
    </source>
</evidence>
<sequence>MKFACCKLTTSSSGEIITCTKCRQNYHDQCLFATDNKKELKKHWKCPECSLLLPRQTNNDNIPIRSSGVINKSNENINLKTGGSSFSRIHVDTSCEEAENENNLFFCHIGIIKLEENEFKSALVPLKDELISIRQDFNCIKESLDFFNSKFDSLILRIEKCEKELNQHSEKLSEFEEVPASEFGNQHDHQGESGFGQQAATAQPGQGTALVKYQPVAGTDVLVKSGNSQSISIRHHCISCMKEYEGKSLEELRLEDYTAGRKGSNAAFGQPAATTASLFGGNNLGGSTTAFGQTSAFSFSGGANTNTTGLFGGNKPAFGVTPSTGTSLFGATTTQAPTFGTTTPSFGFGSTQQNQTTGPFGAAPASTGFGSTGTTGFGSTATTGFGSFGTGGFFDAKSQQTTAPTFGTATPGFGNTSVGFGATSGGGLFSNTFKTAAPSFSFNSQPSIGGGLGTSFQNKPAATPFGTLGTGTGMFQQQNNTFQTGKNS</sequence>
<dbReference type="InterPro" id="IPR037665">
    <property type="entry name" value="Nucleoporin_S59-like"/>
</dbReference>
<evidence type="ECO:0000256" key="1">
    <source>
        <dbReference type="ARBA" id="ARBA00004567"/>
    </source>
</evidence>
<evidence type="ECO:0000313" key="16">
    <source>
        <dbReference type="EMBL" id="VVD00736.1"/>
    </source>
</evidence>
<evidence type="ECO:0000256" key="12">
    <source>
        <dbReference type="ARBA" id="ARBA00023132"/>
    </source>
</evidence>
<dbReference type="GO" id="GO:0044614">
    <property type="term" value="C:nuclear pore cytoplasmic filaments"/>
    <property type="evidence" value="ECO:0007669"/>
    <property type="project" value="TreeGrafter"/>
</dbReference>
<keyword evidence="8" id="KW-0509">mRNA transport</keyword>
<evidence type="ECO:0000256" key="4">
    <source>
        <dbReference type="ARBA" id="ARBA00013472"/>
    </source>
</evidence>
<name>A0A5E4QSR1_9NEOP</name>
<dbReference type="GO" id="GO:0006606">
    <property type="term" value="P:protein import into nucleus"/>
    <property type="evidence" value="ECO:0007669"/>
    <property type="project" value="TreeGrafter"/>
</dbReference>
<keyword evidence="9" id="KW-0862">Zinc</keyword>
<evidence type="ECO:0000256" key="14">
    <source>
        <dbReference type="SAM" id="Coils"/>
    </source>
</evidence>
<dbReference type="GO" id="GO:0003723">
    <property type="term" value="F:RNA binding"/>
    <property type="evidence" value="ECO:0007669"/>
    <property type="project" value="TreeGrafter"/>
</dbReference>
<gene>
    <name evidence="16" type="ORF">LSINAPIS_LOCUS11314</name>
</gene>
<accession>A0A5E4QSR1</accession>
<keyword evidence="5" id="KW-0813">Transport</keyword>
<evidence type="ECO:0000313" key="17">
    <source>
        <dbReference type="Proteomes" id="UP000324832"/>
    </source>
</evidence>
<evidence type="ECO:0000256" key="9">
    <source>
        <dbReference type="ARBA" id="ARBA00022833"/>
    </source>
</evidence>
<dbReference type="FunFam" id="1.10.10.2360:FF:000001">
    <property type="entry name" value="Nuclear pore complex protein Nup98-Nup96"/>
    <property type="match status" value="1"/>
</dbReference>
<evidence type="ECO:0000256" key="2">
    <source>
        <dbReference type="ARBA" id="ARBA00004620"/>
    </source>
</evidence>
<evidence type="ECO:0000256" key="11">
    <source>
        <dbReference type="ARBA" id="ARBA00023010"/>
    </source>
</evidence>
<dbReference type="AlphaFoldDB" id="A0A5E4QSR1"/>
<evidence type="ECO:0000256" key="7">
    <source>
        <dbReference type="ARBA" id="ARBA00022771"/>
    </source>
</evidence>
<keyword evidence="12" id="KW-0906">Nuclear pore complex</keyword>
<dbReference type="GO" id="GO:0031965">
    <property type="term" value="C:nuclear membrane"/>
    <property type="evidence" value="ECO:0007669"/>
    <property type="project" value="UniProtKB-SubCell"/>
</dbReference>
<feature type="domain" description="Zinc finger PHD-type" evidence="15">
    <location>
        <begin position="5"/>
        <end position="50"/>
    </location>
</feature>
<dbReference type="InterPro" id="IPR019787">
    <property type="entry name" value="Znf_PHD-finger"/>
</dbReference>
<feature type="coiled-coil region" evidence="14">
    <location>
        <begin position="151"/>
        <end position="178"/>
    </location>
</feature>
<dbReference type="GO" id="GO:0017056">
    <property type="term" value="F:structural constituent of nuclear pore"/>
    <property type="evidence" value="ECO:0007669"/>
    <property type="project" value="TreeGrafter"/>
</dbReference>
<dbReference type="PANTHER" id="PTHR23198">
    <property type="entry name" value="NUCLEOPORIN"/>
    <property type="match status" value="1"/>
</dbReference>
<evidence type="ECO:0000256" key="6">
    <source>
        <dbReference type="ARBA" id="ARBA00022723"/>
    </source>
</evidence>
<evidence type="ECO:0000256" key="13">
    <source>
        <dbReference type="ARBA" id="ARBA00023242"/>
    </source>
</evidence>
<keyword evidence="6" id="KW-0479">Metal-binding</keyword>
<evidence type="ECO:0000256" key="8">
    <source>
        <dbReference type="ARBA" id="ARBA00022816"/>
    </source>
</evidence>